<accession>A0A645DX02</accession>
<reference evidence="2" key="1">
    <citation type="submission" date="2019-08" db="EMBL/GenBank/DDBJ databases">
        <authorList>
            <person name="Kucharzyk K."/>
            <person name="Murdoch R.W."/>
            <person name="Higgins S."/>
            <person name="Loffler F."/>
        </authorList>
    </citation>
    <scope>NUCLEOTIDE SEQUENCE</scope>
</reference>
<gene>
    <name evidence="2" type="ORF">SDC9_140977</name>
</gene>
<sequence length="84" mass="8991">MLIHHSARALLGHAGNVVQHRLYAKVDHLLHGAGCGKRTVLITIAAIIPALCSVCLGSVTLVRLSHRHPATLAVTLFHRPVPPD</sequence>
<organism evidence="2">
    <name type="scientific">bioreactor metagenome</name>
    <dbReference type="NCBI Taxonomy" id="1076179"/>
    <lineage>
        <taxon>unclassified sequences</taxon>
        <taxon>metagenomes</taxon>
        <taxon>ecological metagenomes</taxon>
    </lineage>
</organism>
<dbReference type="AlphaFoldDB" id="A0A645DX02"/>
<name>A0A645DX02_9ZZZZ</name>
<dbReference type="EMBL" id="VSSQ01040559">
    <property type="protein sequence ID" value="MPM93835.1"/>
    <property type="molecule type" value="Genomic_DNA"/>
</dbReference>
<evidence type="ECO:0000256" key="1">
    <source>
        <dbReference type="SAM" id="Phobius"/>
    </source>
</evidence>
<feature type="transmembrane region" description="Helical" evidence="1">
    <location>
        <begin position="40"/>
        <end position="62"/>
    </location>
</feature>
<proteinExistence type="predicted"/>
<comment type="caution">
    <text evidence="2">The sequence shown here is derived from an EMBL/GenBank/DDBJ whole genome shotgun (WGS) entry which is preliminary data.</text>
</comment>
<keyword evidence="1" id="KW-1133">Transmembrane helix</keyword>
<evidence type="ECO:0000313" key="2">
    <source>
        <dbReference type="EMBL" id="MPM93835.1"/>
    </source>
</evidence>
<protein>
    <submittedName>
        <fullName evidence="2">Uncharacterized protein</fullName>
    </submittedName>
</protein>
<keyword evidence="1" id="KW-0472">Membrane</keyword>
<keyword evidence="1" id="KW-0812">Transmembrane</keyword>